<keyword evidence="12" id="KW-0511">Multifunctional enzyme</keyword>
<keyword evidence="7 15" id="KW-0548">Nucleotidyltransferase</keyword>
<comment type="catalytic activity">
    <reaction evidence="14 15">
        <text>FMN + ATP + H(+) = FAD + diphosphate</text>
        <dbReference type="Rhea" id="RHEA:17237"/>
        <dbReference type="ChEBI" id="CHEBI:15378"/>
        <dbReference type="ChEBI" id="CHEBI:30616"/>
        <dbReference type="ChEBI" id="CHEBI:33019"/>
        <dbReference type="ChEBI" id="CHEBI:57692"/>
        <dbReference type="ChEBI" id="CHEBI:58210"/>
        <dbReference type="EC" id="2.7.7.2"/>
    </reaction>
</comment>
<dbReference type="GO" id="GO:0009398">
    <property type="term" value="P:FMN biosynthetic process"/>
    <property type="evidence" value="ECO:0007669"/>
    <property type="project" value="UniProtKB-UniRule"/>
</dbReference>
<dbReference type="FunFam" id="3.40.50.620:FF:000021">
    <property type="entry name" value="Riboflavin biosynthesis protein"/>
    <property type="match status" value="1"/>
</dbReference>
<evidence type="ECO:0000256" key="11">
    <source>
        <dbReference type="ARBA" id="ARBA00022840"/>
    </source>
</evidence>
<keyword evidence="10 15" id="KW-0274">FAD</keyword>
<dbReference type="InterPro" id="IPR023465">
    <property type="entry name" value="Riboflavin_kinase_dom_sf"/>
</dbReference>
<dbReference type="PANTHER" id="PTHR22749:SF6">
    <property type="entry name" value="RIBOFLAVIN KINASE"/>
    <property type="match status" value="1"/>
</dbReference>
<comment type="similarity">
    <text evidence="15">Belongs to the ribF family.</text>
</comment>
<dbReference type="OrthoDB" id="9803667at2"/>
<dbReference type="AlphaFoldDB" id="A0A1Q2SLV3"/>
<dbReference type="SUPFAM" id="SSF52374">
    <property type="entry name" value="Nucleotidylyl transferase"/>
    <property type="match status" value="1"/>
</dbReference>
<evidence type="ECO:0000256" key="9">
    <source>
        <dbReference type="ARBA" id="ARBA00022777"/>
    </source>
</evidence>
<evidence type="ECO:0000259" key="16">
    <source>
        <dbReference type="SMART" id="SM00904"/>
    </source>
</evidence>
<gene>
    <name evidence="17" type="ORF">TAO_0730</name>
</gene>
<dbReference type="InterPro" id="IPR015864">
    <property type="entry name" value="FAD_synthase"/>
</dbReference>
<evidence type="ECO:0000256" key="7">
    <source>
        <dbReference type="ARBA" id="ARBA00022695"/>
    </source>
</evidence>
<dbReference type="PANTHER" id="PTHR22749">
    <property type="entry name" value="RIBOFLAVIN KINASE/FMN ADENYLYLTRANSFERASE"/>
    <property type="match status" value="1"/>
</dbReference>
<comment type="pathway">
    <text evidence="3 15">Cofactor biosynthesis; FMN biosynthesis; FMN from riboflavin (ATP route): step 1/1.</text>
</comment>
<evidence type="ECO:0000313" key="18">
    <source>
        <dbReference type="Proteomes" id="UP000243679"/>
    </source>
</evidence>
<evidence type="ECO:0000256" key="15">
    <source>
        <dbReference type="PIRNR" id="PIRNR004491"/>
    </source>
</evidence>
<dbReference type="UniPathway" id="UPA00277">
    <property type="reaction ID" value="UER00407"/>
</dbReference>
<evidence type="ECO:0000256" key="12">
    <source>
        <dbReference type="ARBA" id="ARBA00023268"/>
    </source>
</evidence>
<dbReference type="NCBIfam" id="NF004159">
    <property type="entry name" value="PRK05627.1-2"/>
    <property type="match status" value="1"/>
</dbReference>
<protein>
    <recommendedName>
        <fullName evidence="15">Riboflavin biosynthesis protein</fullName>
    </recommendedName>
    <domain>
        <recommendedName>
            <fullName evidence="15">Riboflavin kinase</fullName>
            <ecNumber evidence="15">2.7.1.26</ecNumber>
        </recommendedName>
        <alternativeName>
            <fullName evidence="15">Flavokinase</fullName>
        </alternativeName>
    </domain>
    <domain>
        <recommendedName>
            <fullName evidence="15">FMN adenylyltransferase</fullName>
            <ecNumber evidence="15">2.7.7.2</ecNumber>
        </recommendedName>
        <alternativeName>
            <fullName evidence="15">FAD pyrophosphorylase</fullName>
        </alternativeName>
        <alternativeName>
            <fullName evidence="15">FAD synthase</fullName>
        </alternativeName>
    </domain>
</protein>
<keyword evidence="18" id="KW-1185">Reference proteome</keyword>
<keyword evidence="11 15" id="KW-0067">ATP-binding</keyword>
<evidence type="ECO:0000256" key="10">
    <source>
        <dbReference type="ARBA" id="ARBA00022827"/>
    </source>
</evidence>
<dbReference type="SMART" id="SM00904">
    <property type="entry name" value="Flavokinase"/>
    <property type="match status" value="1"/>
</dbReference>
<dbReference type="RefSeq" id="WP_096526682.1">
    <property type="nucleotide sequence ID" value="NZ_AP014836.1"/>
</dbReference>
<dbReference type="EMBL" id="AP014836">
    <property type="protein sequence ID" value="BAW80100.1"/>
    <property type="molecule type" value="Genomic_DNA"/>
</dbReference>
<dbReference type="PIRSF" id="PIRSF004491">
    <property type="entry name" value="FAD_Synth"/>
    <property type="match status" value="1"/>
</dbReference>
<dbReference type="GO" id="GO:0008531">
    <property type="term" value="F:riboflavin kinase activity"/>
    <property type="evidence" value="ECO:0007669"/>
    <property type="project" value="UniProtKB-UniRule"/>
</dbReference>
<keyword evidence="8 15" id="KW-0547">Nucleotide-binding</keyword>
<dbReference type="SUPFAM" id="SSF82114">
    <property type="entry name" value="Riboflavin kinase-like"/>
    <property type="match status" value="1"/>
</dbReference>
<sequence>MGKLIRGLYNLRSEHLGSVATIGNFDGVHLGHEAVLKQLVTKAAELQSPSLLITFEPTPDEFFISEEAPARLTRFREKIQNLCLYSVNWILCLQFNRSLAAMEAKDFIRSVLVDRLRIRYLVAGDDFRFGRGRQGNFALLQEAGRYYGFEVAYMNTFYLESERVSSTRIRSVLARGDFAGAEKLLGRPYSISGRIIQGDKRGRTLGFPTANISLRRLKIPFYGVFAVEVYGLGKLPLPGVANLGMRPTVEGRRPLLEVHLLNFKGNIYYHYVQVVFLYQLRQEERFNSLSALCQQIEKDCVAAKNFFATR</sequence>
<keyword evidence="9 15" id="KW-0418">Kinase</keyword>
<dbReference type="Pfam" id="PF06574">
    <property type="entry name" value="FAD_syn"/>
    <property type="match status" value="1"/>
</dbReference>
<evidence type="ECO:0000256" key="2">
    <source>
        <dbReference type="ARBA" id="ARBA00004726"/>
    </source>
</evidence>
<organism evidence="17 18">
    <name type="scientific">Candidatus Nitrosoglobus terrae</name>
    <dbReference type="NCBI Taxonomy" id="1630141"/>
    <lineage>
        <taxon>Bacteria</taxon>
        <taxon>Pseudomonadati</taxon>
        <taxon>Pseudomonadota</taxon>
        <taxon>Gammaproteobacteria</taxon>
        <taxon>Chromatiales</taxon>
        <taxon>Chromatiaceae</taxon>
        <taxon>Candidatus Nitrosoglobus</taxon>
    </lineage>
</organism>
<dbReference type="NCBIfam" id="NF004162">
    <property type="entry name" value="PRK05627.1-5"/>
    <property type="match status" value="1"/>
</dbReference>
<dbReference type="Pfam" id="PF01687">
    <property type="entry name" value="Flavokinase"/>
    <property type="match status" value="1"/>
</dbReference>
<dbReference type="NCBIfam" id="NF004160">
    <property type="entry name" value="PRK05627.1-3"/>
    <property type="match status" value="1"/>
</dbReference>
<dbReference type="KEGG" id="ntt:TAO_0730"/>
<evidence type="ECO:0000256" key="14">
    <source>
        <dbReference type="ARBA" id="ARBA00049494"/>
    </source>
</evidence>
<dbReference type="CDD" id="cd02064">
    <property type="entry name" value="FAD_synthetase_N"/>
    <property type="match status" value="1"/>
</dbReference>
<dbReference type="NCBIfam" id="NF004163">
    <property type="entry name" value="PRK05627.1-6"/>
    <property type="match status" value="1"/>
</dbReference>
<comment type="pathway">
    <text evidence="2 15">Cofactor biosynthesis; FAD biosynthesis; FAD from FMN: step 1/1.</text>
</comment>
<accession>A0A1Q2SLV3</accession>
<dbReference type="Gene3D" id="2.40.30.30">
    <property type="entry name" value="Riboflavin kinase-like"/>
    <property type="match status" value="1"/>
</dbReference>
<dbReference type="GO" id="GO:0003919">
    <property type="term" value="F:FMN adenylyltransferase activity"/>
    <property type="evidence" value="ECO:0007669"/>
    <property type="project" value="UniProtKB-UniRule"/>
</dbReference>
<evidence type="ECO:0000256" key="4">
    <source>
        <dbReference type="ARBA" id="ARBA00022630"/>
    </source>
</evidence>
<proteinExistence type="inferred from homology"/>
<evidence type="ECO:0000256" key="6">
    <source>
        <dbReference type="ARBA" id="ARBA00022679"/>
    </source>
</evidence>
<reference evidence="17 18" key="1">
    <citation type="journal article" date="2017" name="ISME J.">
        <title>An acid-tolerant ammonia-oxidizing ?-proteobacterium from soil.</title>
        <authorList>
            <person name="Hayatsu M."/>
            <person name="Tago K."/>
            <person name="Uchiyama I."/>
            <person name="Toyoda A."/>
            <person name="Wang Y."/>
            <person name="Shimomura Y."/>
            <person name="Okubo T."/>
            <person name="Kurisu F."/>
            <person name="Hirono Y."/>
            <person name="Nonaka K."/>
            <person name="Akiyama H."/>
            <person name="Itoh T."/>
            <person name="Takami H."/>
        </authorList>
    </citation>
    <scope>NUCLEOTIDE SEQUENCE [LARGE SCALE GENOMIC DNA]</scope>
    <source>
        <strain evidence="17 18">TAO100</strain>
    </source>
</reference>
<comment type="catalytic activity">
    <reaction evidence="13 15">
        <text>riboflavin + ATP = FMN + ADP + H(+)</text>
        <dbReference type="Rhea" id="RHEA:14357"/>
        <dbReference type="ChEBI" id="CHEBI:15378"/>
        <dbReference type="ChEBI" id="CHEBI:30616"/>
        <dbReference type="ChEBI" id="CHEBI:57986"/>
        <dbReference type="ChEBI" id="CHEBI:58210"/>
        <dbReference type="ChEBI" id="CHEBI:456216"/>
        <dbReference type="EC" id="2.7.1.26"/>
    </reaction>
</comment>
<dbReference type="Proteomes" id="UP000243679">
    <property type="component" value="Chromosome"/>
</dbReference>
<keyword evidence="5 15" id="KW-0288">FMN</keyword>
<feature type="domain" description="Riboflavin kinase" evidence="16">
    <location>
        <begin position="184"/>
        <end position="308"/>
    </location>
</feature>
<dbReference type="InterPro" id="IPR014729">
    <property type="entry name" value="Rossmann-like_a/b/a_fold"/>
</dbReference>
<evidence type="ECO:0000256" key="5">
    <source>
        <dbReference type="ARBA" id="ARBA00022643"/>
    </source>
</evidence>
<dbReference type="GO" id="GO:0006747">
    <property type="term" value="P:FAD biosynthetic process"/>
    <property type="evidence" value="ECO:0007669"/>
    <property type="project" value="UniProtKB-UniRule"/>
</dbReference>
<evidence type="ECO:0000256" key="13">
    <source>
        <dbReference type="ARBA" id="ARBA00047880"/>
    </source>
</evidence>
<evidence type="ECO:0000256" key="3">
    <source>
        <dbReference type="ARBA" id="ARBA00005201"/>
    </source>
</evidence>
<dbReference type="GO" id="GO:0009231">
    <property type="term" value="P:riboflavin biosynthetic process"/>
    <property type="evidence" value="ECO:0007669"/>
    <property type="project" value="InterPro"/>
</dbReference>
<dbReference type="InterPro" id="IPR015865">
    <property type="entry name" value="Riboflavin_kinase_bac/euk"/>
</dbReference>
<name>A0A1Q2SLV3_9GAMM</name>
<dbReference type="InterPro" id="IPR002606">
    <property type="entry name" value="Riboflavin_kinase_bac"/>
</dbReference>
<dbReference type="InterPro" id="IPR023468">
    <property type="entry name" value="Riboflavin_kinase"/>
</dbReference>
<dbReference type="EC" id="2.7.1.26" evidence="15"/>
<keyword evidence="6 15" id="KW-0808">Transferase</keyword>
<dbReference type="NCBIfam" id="TIGR00083">
    <property type="entry name" value="ribF"/>
    <property type="match status" value="1"/>
</dbReference>
<dbReference type="EC" id="2.7.7.2" evidence="15"/>
<evidence type="ECO:0000256" key="8">
    <source>
        <dbReference type="ARBA" id="ARBA00022741"/>
    </source>
</evidence>
<evidence type="ECO:0000256" key="1">
    <source>
        <dbReference type="ARBA" id="ARBA00002121"/>
    </source>
</evidence>
<dbReference type="Gene3D" id="3.40.50.620">
    <property type="entry name" value="HUPs"/>
    <property type="match status" value="1"/>
</dbReference>
<comment type="function">
    <text evidence="1">Catalyzes the phosphorylation of riboflavin to FMN followed by the adenylation of FMN to FAD.</text>
</comment>
<dbReference type="UniPathway" id="UPA00276">
    <property type="reaction ID" value="UER00406"/>
</dbReference>
<evidence type="ECO:0000313" key="17">
    <source>
        <dbReference type="EMBL" id="BAW80100.1"/>
    </source>
</evidence>
<dbReference type="GO" id="GO:0005524">
    <property type="term" value="F:ATP binding"/>
    <property type="evidence" value="ECO:0007669"/>
    <property type="project" value="UniProtKB-UniRule"/>
</dbReference>
<keyword evidence="4 15" id="KW-0285">Flavoprotein</keyword>